<comment type="caution">
    <text evidence="2">The sequence shown here is derived from an EMBL/GenBank/DDBJ whole genome shotgun (WGS) entry which is preliminary data.</text>
</comment>
<name>A0AAN8D547_CHAGU</name>
<dbReference type="EMBL" id="JAURVH010001527">
    <property type="protein sequence ID" value="KAK5914665.1"/>
    <property type="molecule type" value="Genomic_DNA"/>
</dbReference>
<feature type="compositionally biased region" description="Low complexity" evidence="1">
    <location>
        <begin position="1"/>
        <end position="11"/>
    </location>
</feature>
<evidence type="ECO:0000256" key="1">
    <source>
        <dbReference type="SAM" id="MobiDB-lite"/>
    </source>
</evidence>
<sequence length="66" mass="6688">MFDSGDVVGFSPGSGPGPGSFLSMDYYHRPPGLGTGEGAPPRGGGGPRAALRRPPGEPALERVQPL</sequence>
<organism evidence="2 3">
    <name type="scientific">Champsocephalus gunnari</name>
    <name type="common">Mackerel icefish</name>
    <dbReference type="NCBI Taxonomy" id="52237"/>
    <lineage>
        <taxon>Eukaryota</taxon>
        <taxon>Metazoa</taxon>
        <taxon>Chordata</taxon>
        <taxon>Craniata</taxon>
        <taxon>Vertebrata</taxon>
        <taxon>Euteleostomi</taxon>
        <taxon>Actinopterygii</taxon>
        <taxon>Neopterygii</taxon>
        <taxon>Teleostei</taxon>
        <taxon>Neoteleostei</taxon>
        <taxon>Acanthomorphata</taxon>
        <taxon>Eupercaria</taxon>
        <taxon>Perciformes</taxon>
        <taxon>Notothenioidei</taxon>
        <taxon>Channichthyidae</taxon>
        <taxon>Champsocephalus</taxon>
    </lineage>
</organism>
<accession>A0AAN8D547</accession>
<keyword evidence="3" id="KW-1185">Reference proteome</keyword>
<evidence type="ECO:0000313" key="2">
    <source>
        <dbReference type="EMBL" id="KAK5914665.1"/>
    </source>
</evidence>
<gene>
    <name evidence="2" type="ORF">CgunFtcFv8_009088</name>
</gene>
<feature type="region of interest" description="Disordered" evidence="1">
    <location>
        <begin position="1"/>
        <end position="66"/>
    </location>
</feature>
<feature type="compositionally biased region" description="Gly residues" evidence="1">
    <location>
        <begin position="33"/>
        <end position="47"/>
    </location>
</feature>
<reference evidence="2 3" key="1">
    <citation type="journal article" date="2023" name="Mol. Biol. Evol.">
        <title>Genomics of Secondarily Temperate Adaptation in the Only Non-Antarctic Icefish.</title>
        <authorList>
            <person name="Rivera-Colon A.G."/>
            <person name="Rayamajhi N."/>
            <person name="Minhas B.F."/>
            <person name="Madrigal G."/>
            <person name="Bilyk K.T."/>
            <person name="Yoon V."/>
            <person name="Hune M."/>
            <person name="Gregory S."/>
            <person name="Cheng C.H.C."/>
            <person name="Catchen J.M."/>
        </authorList>
    </citation>
    <scope>NUCLEOTIDE SEQUENCE [LARGE SCALE GENOMIC DNA]</scope>
    <source>
        <tissue evidence="2">White muscle</tissue>
    </source>
</reference>
<dbReference type="AlphaFoldDB" id="A0AAN8D547"/>
<evidence type="ECO:0000313" key="3">
    <source>
        <dbReference type="Proteomes" id="UP001331515"/>
    </source>
</evidence>
<dbReference type="Proteomes" id="UP001331515">
    <property type="component" value="Unassembled WGS sequence"/>
</dbReference>
<protein>
    <submittedName>
        <fullName evidence="2">Uncharacterized protein</fullName>
    </submittedName>
</protein>
<proteinExistence type="predicted"/>